<comment type="caution">
    <text evidence="1">The sequence shown here is derived from an EMBL/GenBank/DDBJ whole genome shotgun (WGS) entry which is preliminary data.</text>
</comment>
<dbReference type="EMBL" id="JANRHJ010000011">
    <property type="protein sequence ID" value="MCR8874398.1"/>
    <property type="molecule type" value="Genomic_DNA"/>
</dbReference>
<accession>A0AAW5N190</accession>
<dbReference type="Pfam" id="PF13155">
    <property type="entry name" value="Toprim_2"/>
    <property type="match status" value="1"/>
</dbReference>
<keyword evidence="2" id="KW-1185">Reference proteome</keyword>
<dbReference type="SUPFAM" id="SSF57783">
    <property type="entry name" value="Zinc beta-ribbon"/>
    <property type="match status" value="1"/>
</dbReference>
<sequence length="293" mass="33470">MNIQTTKQIRIEDYLHTLGHFPVRQCGANLWYRSPLREETDASFKVNTALNKWFDFGIGKGGDLIALASELYGSKDVSYLLRQIERQTPHICPVACPFPKREKPKPAFQEVEVKELASPALYRYLKERGIDAGTARRECREIRYGLGGKRYFAVGFPNMNGGYEIRNRYFKACISPKAVSYIREPEGKRPVCCLFEGFMDYLSFLTLQKKGIEGFQPGCDHIVLNSVANLTKAVALLDGYKEIRCFLDNDRAGRNAVDELRKCIGERIFDQSHLYAGYKDLNDYILSCFCILP</sequence>
<reference evidence="1 2" key="1">
    <citation type="submission" date="2022-08" db="EMBL/GenBank/DDBJ databases">
        <authorList>
            <person name="Zeman M."/>
            <person name="Kubasova T."/>
        </authorList>
    </citation>
    <scope>NUCLEOTIDE SEQUENCE [LARGE SCALE GENOMIC DNA]</scope>
    <source>
        <strain evidence="1 2">ET62</strain>
    </source>
</reference>
<dbReference type="Gene3D" id="3.90.580.10">
    <property type="entry name" value="Zinc finger, CHC2-type domain"/>
    <property type="match status" value="1"/>
</dbReference>
<gene>
    <name evidence="1" type="ORF">NW209_10290</name>
</gene>
<dbReference type="Gene3D" id="3.40.1360.10">
    <property type="match status" value="1"/>
</dbReference>
<dbReference type="RefSeq" id="WP_204428918.1">
    <property type="nucleotide sequence ID" value="NZ_JANRHJ010000011.1"/>
</dbReference>
<dbReference type="AlphaFoldDB" id="A0AAW5N190"/>
<protein>
    <submittedName>
        <fullName evidence="1">Toprim domain-containing protein</fullName>
    </submittedName>
</protein>
<name>A0AAW5N190_9BACT</name>
<dbReference type="GO" id="GO:0003677">
    <property type="term" value="F:DNA binding"/>
    <property type="evidence" value="ECO:0007669"/>
    <property type="project" value="InterPro"/>
</dbReference>
<dbReference type="GO" id="GO:0006260">
    <property type="term" value="P:DNA replication"/>
    <property type="evidence" value="ECO:0007669"/>
    <property type="project" value="InterPro"/>
</dbReference>
<dbReference type="Proteomes" id="UP001204579">
    <property type="component" value="Unassembled WGS sequence"/>
</dbReference>
<dbReference type="GO" id="GO:0008270">
    <property type="term" value="F:zinc ion binding"/>
    <property type="evidence" value="ECO:0007669"/>
    <property type="project" value="InterPro"/>
</dbReference>
<dbReference type="InterPro" id="IPR036977">
    <property type="entry name" value="DNA_primase_Znf_CHC2"/>
</dbReference>
<evidence type="ECO:0000313" key="1">
    <source>
        <dbReference type="EMBL" id="MCR8874398.1"/>
    </source>
</evidence>
<proteinExistence type="predicted"/>
<evidence type="ECO:0000313" key="2">
    <source>
        <dbReference type="Proteomes" id="UP001204579"/>
    </source>
</evidence>
<organism evidence="1 2">
    <name type="scientific">Phocaeicola barnesiae</name>
    <dbReference type="NCBI Taxonomy" id="376804"/>
    <lineage>
        <taxon>Bacteria</taxon>
        <taxon>Pseudomonadati</taxon>
        <taxon>Bacteroidota</taxon>
        <taxon>Bacteroidia</taxon>
        <taxon>Bacteroidales</taxon>
        <taxon>Bacteroidaceae</taxon>
        <taxon>Phocaeicola</taxon>
    </lineage>
</organism>